<dbReference type="GeneID" id="40322114"/>
<evidence type="ECO:0000256" key="1">
    <source>
        <dbReference type="SAM" id="MobiDB-lite"/>
    </source>
</evidence>
<comment type="caution">
    <text evidence="2">The sequence shown here is derived from an EMBL/GenBank/DDBJ whole genome shotgun (WGS) entry which is preliminary data.</text>
</comment>
<evidence type="ECO:0000313" key="3">
    <source>
        <dbReference type="Proteomes" id="UP000284403"/>
    </source>
</evidence>
<reference evidence="2 3" key="1">
    <citation type="journal article" date="2018" name="BMC Genomics">
        <title>Genomic comparison of Trypanosoma conorhini and Trypanosoma rangeli to Trypanosoma cruzi strains of high and low virulence.</title>
        <authorList>
            <person name="Bradwell K.R."/>
            <person name="Koparde V.N."/>
            <person name="Matveyev A.V."/>
            <person name="Serrano M.G."/>
            <person name="Alves J.M."/>
            <person name="Parikh H."/>
            <person name="Huang B."/>
            <person name="Lee V."/>
            <person name="Espinosa-Alvarez O."/>
            <person name="Ortiz P.A."/>
            <person name="Costa-Martins A.G."/>
            <person name="Teixeira M.M."/>
            <person name="Buck G.A."/>
        </authorList>
    </citation>
    <scope>NUCLEOTIDE SEQUENCE [LARGE SCALE GENOMIC DNA]</scope>
    <source>
        <strain evidence="2 3">025E</strain>
    </source>
</reference>
<sequence length="510" mass="55882">MDVIFVGGARALAARHFVVPVGVNSRPHGNDPAEEEERGAAKGGTGGVRDTVAPEPLVRSIQRCIEFGKNAAHVERSEEAATGTTDCARRLAALQSALSILCHIAAMDKSYYYVSSNLAAAPAPSGSRAGTSNKHEGQRTRAPSSIIFSLTDIYTTVRALKLEYEDALKQQKSGGAKLPMGVQSVAVSISSTEARVDASLNLLEFTLVQMLLNFDRARYVSPAYVGDILRAMPQIFATEKRPLTVLQKNDSQTAPPKRFPDTEDDSDDVSHAATSIVFKALQTLKSKDCLRVLSPAKSRNAARLGAAPLSVSLEGMMAEALNGAYRWRGLYGAMHDMKVLLYGVYATVPAEQEQHVNACRLQFERSIREQYVLFLYKTGLSAEVGGPLLVEETMFDVNPLPTEADAASYTDTQLKSLKLLTLLREVDTNRWFEYPVFDMANIELSSIEKWVRGSTFAVKTNRDAFVALRDVLEQMVDSCVLSYGPTSPFSQVITLMRQRLVDAAREVEML</sequence>
<keyword evidence="3" id="KW-1185">Reference proteome</keyword>
<proteinExistence type="predicted"/>
<dbReference type="OrthoDB" id="272578at2759"/>
<feature type="region of interest" description="Disordered" evidence="1">
    <location>
        <begin position="24"/>
        <end position="51"/>
    </location>
</feature>
<protein>
    <submittedName>
        <fullName evidence="2">Uncharacterized protein</fullName>
    </submittedName>
</protein>
<feature type="region of interest" description="Disordered" evidence="1">
    <location>
        <begin position="246"/>
        <end position="267"/>
    </location>
</feature>
<name>A0A3R7RFV8_9TRYP</name>
<dbReference type="EMBL" id="MKKU01000801">
    <property type="protein sequence ID" value="RNF01893.1"/>
    <property type="molecule type" value="Genomic_DNA"/>
</dbReference>
<evidence type="ECO:0000313" key="2">
    <source>
        <dbReference type="EMBL" id="RNF01893.1"/>
    </source>
</evidence>
<dbReference type="AlphaFoldDB" id="A0A3R7RFV8"/>
<dbReference type="Proteomes" id="UP000284403">
    <property type="component" value="Unassembled WGS sequence"/>
</dbReference>
<gene>
    <name evidence="2" type="ORF">Tco025E_08503</name>
</gene>
<dbReference type="RefSeq" id="XP_029224547.1">
    <property type="nucleotide sequence ID" value="XM_029375350.1"/>
</dbReference>
<organism evidence="2 3">
    <name type="scientific">Trypanosoma conorhini</name>
    <dbReference type="NCBI Taxonomy" id="83891"/>
    <lineage>
        <taxon>Eukaryota</taxon>
        <taxon>Discoba</taxon>
        <taxon>Euglenozoa</taxon>
        <taxon>Kinetoplastea</taxon>
        <taxon>Metakinetoplastina</taxon>
        <taxon>Trypanosomatida</taxon>
        <taxon>Trypanosomatidae</taxon>
        <taxon>Trypanosoma</taxon>
    </lineage>
</organism>
<accession>A0A3R7RFV8</accession>